<evidence type="ECO:0000313" key="1">
    <source>
        <dbReference type="EMBL" id="MBD8526912.1"/>
    </source>
</evidence>
<proteinExistence type="predicted"/>
<comment type="caution">
    <text evidence="1">The sequence shown here is derived from an EMBL/GenBank/DDBJ whole genome shotgun (WGS) entry which is preliminary data.</text>
</comment>
<dbReference type="InterPro" id="IPR034660">
    <property type="entry name" value="DinB/YfiT-like"/>
</dbReference>
<dbReference type="EMBL" id="JACYTR010000035">
    <property type="protein sequence ID" value="MBD8526912.1"/>
    <property type="molecule type" value="Genomic_DNA"/>
</dbReference>
<protein>
    <submittedName>
        <fullName evidence="1">DUF1569 domain-containing protein</fullName>
    </submittedName>
</protein>
<dbReference type="InterPro" id="IPR011463">
    <property type="entry name" value="DUF1569"/>
</dbReference>
<organism evidence="1 2">
    <name type="scientific">Pseudomarimonas arenosa</name>
    <dbReference type="NCBI Taxonomy" id="2774145"/>
    <lineage>
        <taxon>Bacteria</taxon>
        <taxon>Pseudomonadati</taxon>
        <taxon>Pseudomonadota</taxon>
        <taxon>Gammaproteobacteria</taxon>
        <taxon>Lysobacterales</taxon>
        <taxon>Lysobacteraceae</taxon>
        <taxon>Pseudomarimonas</taxon>
    </lineage>
</organism>
<dbReference type="RefSeq" id="WP_192030334.1">
    <property type="nucleotide sequence ID" value="NZ_JACYTR010000035.1"/>
</dbReference>
<accession>A0AAW3ZQP2</accession>
<reference evidence="1 2" key="1">
    <citation type="submission" date="2020-09" db="EMBL/GenBank/DDBJ databases">
        <title>Pseudoxanthomonas sp. CAU 1598 isolated from sand of Yaerae Beach.</title>
        <authorList>
            <person name="Kim W."/>
        </authorList>
    </citation>
    <scope>NUCLEOTIDE SEQUENCE [LARGE SCALE GENOMIC DNA]</scope>
    <source>
        <strain evidence="1 2">CAU 1598</strain>
    </source>
</reference>
<dbReference type="Pfam" id="PF07606">
    <property type="entry name" value="DUF1569"/>
    <property type="match status" value="1"/>
</dbReference>
<gene>
    <name evidence="1" type="ORF">IFO71_14320</name>
</gene>
<sequence length="142" mass="15780">MSAARAWLSRLQSATEVHSQTAWPVPQVIEHLAQSIEFSLTGYPEPKPEWFQSSLGRLANAAFQRAGAMHHDLEAPIPGAEALSMQHLHAACRRLHKALDDFLAFSGEFHPHFAYGPLGRESYLRAHLMHLADHAAKIELVA</sequence>
<dbReference type="Gene3D" id="1.20.120.450">
    <property type="entry name" value="dinb family like domain"/>
    <property type="match status" value="1"/>
</dbReference>
<dbReference type="AlphaFoldDB" id="A0AAW3ZQP2"/>
<keyword evidence="2" id="KW-1185">Reference proteome</keyword>
<name>A0AAW3ZQP2_9GAMM</name>
<dbReference type="Proteomes" id="UP000613768">
    <property type="component" value="Unassembled WGS sequence"/>
</dbReference>
<evidence type="ECO:0000313" key="2">
    <source>
        <dbReference type="Proteomes" id="UP000613768"/>
    </source>
</evidence>